<feature type="compositionally biased region" description="Acidic residues" evidence="7">
    <location>
        <begin position="318"/>
        <end position="333"/>
    </location>
</feature>
<dbReference type="Proteomes" id="UP000271162">
    <property type="component" value="Unassembled WGS sequence"/>
</dbReference>
<dbReference type="SMART" id="SM00653">
    <property type="entry name" value="eIF2B_5"/>
    <property type="match status" value="1"/>
</dbReference>
<dbReference type="AlphaFoldDB" id="A0A0N4YY89"/>
<evidence type="ECO:0000256" key="1">
    <source>
        <dbReference type="ARBA" id="ARBA00010397"/>
    </source>
</evidence>
<dbReference type="GO" id="GO:0003743">
    <property type="term" value="F:translation initiation factor activity"/>
    <property type="evidence" value="ECO:0007669"/>
    <property type="project" value="UniProtKB-KW"/>
</dbReference>
<dbReference type="SUPFAM" id="SSF48371">
    <property type="entry name" value="ARM repeat"/>
    <property type="match status" value="1"/>
</dbReference>
<evidence type="ECO:0000256" key="7">
    <source>
        <dbReference type="SAM" id="MobiDB-lite"/>
    </source>
</evidence>
<sequence length="371" mass="41658">MALNVNRAVTDPFYRYKMPKLLAKVEGKGNGIKTVVANMSDIAKSLERPPMYPTKYFGCELGAQTNYDARNERYIVNGEHDAAKLQDILDGFIKKFVLCPASKDKQQNGNGHVKEEDLGVDANGDRNSSNDDDDDDWAPDEEEVSNAKLAAGIGKLVIDKDLDKSIEERLDMLHRFFVEAKEKGTIGDGKALADEAERLELKQKAPLLLADVLLDQDIIKDGMAQLKNNRRVLLRFTLNDKKAQRYLLGGIEQLIIKHEAVLLPKAAHIIKGLYDNDICEEEAILAWGEKPSSKYVTKTQSKKIVQKCEAVLTWLREAEEEDDDEEEDDEIDFDDRNQKTSVYAEKAKVEASKADIKVEGDDGVEIDIDDI</sequence>
<evidence type="ECO:0000313" key="11">
    <source>
        <dbReference type="WBParaSite" id="NBR_0002221101-mRNA-1"/>
    </source>
</evidence>
<feature type="compositionally biased region" description="Acidic residues" evidence="7">
    <location>
        <begin position="130"/>
        <end position="142"/>
    </location>
</feature>
<proteinExistence type="inferred from homology"/>
<dbReference type="FunFam" id="3.30.30.170:FF:000002">
    <property type="entry name" value="Eukaryotic translation initiation factor 5"/>
    <property type="match status" value="1"/>
</dbReference>
<organism evidence="11">
    <name type="scientific">Nippostrongylus brasiliensis</name>
    <name type="common">Rat hookworm</name>
    <dbReference type="NCBI Taxonomy" id="27835"/>
    <lineage>
        <taxon>Eukaryota</taxon>
        <taxon>Metazoa</taxon>
        <taxon>Ecdysozoa</taxon>
        <taxon>Nematoda</taxon>
        <taxon>Chromadorea</taxon>
        <taxon>Rhabditida</taxon>
        <taxon>Rhabditina</taxon>
        <taxon>Rhabditomorpha</taxon>
        <taxon>Strongyloidea</taxon>
        <taxon>Heligmosomidae</taxon>
        <taxon>Nippostrongylus</taxon>
    </lineage>
</organism>
<dbReference type="GO" id="GO:0005525">
    <property type="term" value="F:GTP binding"/>
    <property type="evidence" value="ECO:0007669"/>
    <property type="project" value="UniProtKB-KW"/>
</dbReference>
<dbReference type="SUPFAM" id="SSF100966">
    <property type="entry name" value="Translation initiation factor 2 beta, aIF2beta, N-terminal domain"/>
    <property type="match status" value="1"/>
</dbReference>
<evidence type="ECO:0000256" key="5">
    <source>
        <dbReference type="ARBA" id="ARBA00022917"/>
    </source>
</evidence>
<evidence type="ECO:0000313" key="10">
    <source>
        <dbReference type="Proteomes" id="UP000271162"/>
    </source>
</evidence>
<dbReference type="SMART" id="SM00515">
    <property type="entry name" value="eIF5C"/>
    <property type="match status" value="1"/>
</dbReference>
<feature type="domain" description="W2" evidence="8">
    <location>
        <begin position="163"/>
        <end position="325"/>
    </location>
</feature>
<dbReference type="GO" id="GO:0071074">
    <property type="term" value="F:eukaryotic initiation factor eIF2 binding"/>
    <property type="evidence" value="ECO:0007669"/>
    <property type="project" value="TreeGrafter"/>
</dbReference>
<evidence type="ECO:0000256" key="4">
    <source>
        <dbReference type="ARBA" id="ARBA00022741"/>
    </source>
</evidence>
<dbReference type="EMBL" id="UYSL01027582">
    <property type="protein sequence ID" value="VDL86875.1"/>
    <property type="molecule type" value="Genomic_DNA"/>
</dbReference>
<dbReference type="STRING" id="27835.A0A0N4YY89"/>
<dbReference type="Gene3D" id="1.25.40.180">
    <property type="match status" value="1"/>
</dbReference>
<evidence type="ECO:0000256" key="2">
    <source>
        <dbReference type="ARBA" id="ARBA00018059"/>
    </source>
</evidence>
<protein>
    <recommendedName>
        <fullName evidence="2">Eukaryotic translation initiation factor 5</fullName>
    </recommendedName>
</protein>
<dbReference type="FunFam" id="1.25.40.180:FF:000091">
    <property type="entry name" value="Eukaryotic translation initiation factor 5"/>
    <property type="match status" value="1"/>
</dbReference>
<dbReference type="PANTHER" id="PTHR23001:SF7">
    <property type="entry name" value="EUKARYOTIC TRANSLATION INITIATION FACTOR 5"/>
    <property type="match status" value="1"/>
</dbReference>
<feature type="region of interest" description="Disordered" evidence="7">
    <location>
        <begin position="318"/>
        <end position="338"/>
    </location>
</feature>
<dbReference type="InterPro" id="IPR016189">
    <property type="entry name" value="Transl_init_fac_IF2/IF5_N"/>
</dbReference>
<dbReference type="OMA" id="MLNLKCA"/>
<gene>
    <name evidence="9" type="ORF">NBR_LOCUS22212</name>
</gene>
<dbReference type="CDD" id="cd11561">
    <property type="entry name" value="W2_eIF5"/>
    <property type="match status" value="1"/>
</dbReference>
<dbReference type="Gene3D" id="3.30.30.170">
    <property type="match status" value="1"/>
</dbReference>
<dbReference type="Pfam" id="PF01873">
    <property type="entry name" value="eIF-5_eIF-2B"/>
    <property type="match status" value="1"/>
</dbReference>
<feature type="region of interest" description="Disordered" evidence="7">
    <location>
        <begin position="104"/>
        <end position="142"/>
    </location>
</feature>
<keyword evidence="6" id="KW-0342">GTP-binding</keyword>
<evidence type="ECO:0000256" key="6">
    <source>
        <dbReference type="ARBA" id="ARBA00023134"/>
    </source>
</evidence>
<feature type="compositionally biased region" description="Basic and acidic residues" evidence="7">
    <location>
        <begin position="104"/>
        <end position="117"/>
    </location>
</feature>
<accession>A0A0N4YY89</accession>
<keyword evidence="5" id="KW-0648">Protein biosynthesis</keyword>
<keyword evidence="3" id="KW-0396">Initiation factor</keyword>
<name>A0A0N4YY89_NIPBR</name>
<keyword evidence="10" id="KW-1185">Reference proteome</keyword>
<evidence type="ECO:0000259" key="8">
    <source>
        <dbReference type="PROSITE" id="PS51363"/>
    </source>
</evidence>
<dbReference type="InterPro" id="IPR002735">
    <property type="entry name" value="Transl_init_fac_IF2/IF5_dom"/>
</dbReference>
<dbReference type="PROSITE" id="PS51363">
    <property type="entry name" value="W2"/>
    <property type="match status" value="1"/>
</dbReference>
<dbReference type="GO" id="GO:0005092">
    <property type="term" value="F:GDP-dissociation inhibitor activity"/>
    <property type="evidence" value="ECO:0007669"/>
    <property type="project" value="TreeGrafter"/>
</dbReference>
<dbReference type="InterPro" id="IPR016024">
    <property type="entry name" value="ARM-type_fold"/>
</dbReference>
<dbReference type="InterPro" id="IPR003307">
    <property type="entry name" value="W2_domain"/>
</dbReference>
<comment type="similarity">
    <text evidence="1">Belongs to the eIF-2-beta/eIF-5 family.</text>
</comment>
<keyword evidence="4" id="KW-0547">Nucleotide-binding</keyword>
<evidence type="ECO:0000313" key="9">
    <source>
        <dbReference type="EMBL" id="VDL86875.1"/>
    </source>
</evidence>
<dbReference type="GO" id="GO:0001732">
    <property type="term" value="P:formation of cytoplasmic translation initiation complex"/>
    <property type="evidence" value="ECO:0007669"/>
    <property type="project" value="TreeGrafter"/>
</dbReference>
<dbReference type="InterPro" id="IPR045196">
    <property type="entry name" value="IF2/IF5"/>
</dbReference>
<reference evidence="11" key="1">
    <citation type="submission" date="2017-02" db="UniProtKB">
        <authorList>
            <consortium name="WormBaseParasite"/>
        </authorList>
    </citation>
    <scope>IDENTIFICATION</scope>
</reference>
<evidence type="ECO:0000256" key="3">
    <source>
        <dbReference type="ARBA" id="ARBA00022540"/>
    </source>
</evidence>
<dbReference type="Pfam" id="PF02020">
    <property type="entry name" value="W2"/>
    <property type="match status" value="1"/>
</dbReference>
<dbReference type="WBParaSite" id="NBR_0002221101-mRNA-1">
    <property type="protein sequence ID" value="NBR_0002221101-mRNA-1"/>
    <property type="gene ID" value="NBR_0002221101"/>
</dbReference>
<reference evidence="9 10" key="2">
    <citation type="submission" date="2018-11" db="EMBL/GenBank/DDBJ databases">
        <authorList>
            <consortium name="Pathogen Informatics"/>
        </authorList>
    </citation>
    <scope>NUCLEOTIDE SEQUENCE [LARGE SCALE GENOMIC DNA]</scope>
</reference>
<dbReference type="GO" id="GO:0005829">
    <property type="term" value="C:cytosol"/>
    <property type="evidence" value="ECO:0007669"/>
    <property type="project" value="TreeGrafter"/>
</dbReference>
<dbReference type="PANTHER" id="PTHR23001">
    <property type="entry name" value="EUKARYOTIC TRANSLATION INITIATION FACTOR"/>
    <property type="match status" value="1"/>
</dbReference>